<dbReference type="PROSITE" id="PS01031">
    <property type="entry name" value="SHSP"/>
    <property type="match status" value="1"/>
</dbReference>
<comment type="similarity">
    <text evidence="2 3">Belongs to the small heat shock protein (HSP20) family.</text>
</comment>
<evidence type="ECO:0000256" key="4">
    <source>
        <dbReference type="SAM" id="MobiDB-lite"/>
    </source>
</evidence>
<dbReference type="AlphaFoldDB" id="A0AAX6MP21"/>
<dbReference type="SUPFAM" id="SSF49764">
    <property type="entry name" value="HSP20-like chaperones"/>
    <property type="match status" value="1"/>
</dbReference>
<gene>
    <name evidence="6" type="ORF">Daesc_004200</name>
</gene>
<evidence type="ECO:0000256" key="3">
    <source>
        <dbReference type="RuleBase" id="RU003616"/>
    </source>
</evidence>
<dbReference type="InterPro" id="IPR002068">
    <property type="entry name" value="A-crystallin/Hsp20_dom"/>
</dbReference>
<comment type="caution">
    <text evidence="6">The sequence shown here is derived from an EMBL/GenBank/DDBJ whole genome shotgun (WGS) entry which is preliminary data.</text>
</comment>
<feature type="domain" description="SHSP" evidence="5">
    <location>
        <begin position="47"/>
        <end position="224"/>
    </location>
</feature>
<name>A0AAX6MP21_9PEZI</name>
<keyword evidence="1" id="KW-0346">Stress response</keyword>
<dbReference type="CDD" id="cd06464">
    <property type="entry name" value="ACD_sHsps-like"/>
    <property type="match status" value="1"/>
</dbReference>
<sequence length="224" mass="25113">MSMFGPRFYSSAEPNFTGLFRLIDDFDRYAGQNENAAGQQVGRHHGRHLPTFTPKFDLKETEHNYELHGELPGIEKDQVHIEFTDPQTIVVRGRVERSYTSGTPPAGLLEKGQEGSSGAITDKEHHEKAPKPTVEDAPEEGSNTNTTVTETNKNNKAAEQQKQQQQQPQHKYWVSERSVGEFSRTFQFPGRVDTDNVSASLNNGILSVVVPKAKKPEGRRIQIN</sequence>
<dbReference type="InterPro" id="IPR031107">
    <property type="entry name" value="Small_HSP"/>
</dbReference>
<dbReference type="Pfam" id="PF00011">
    <property type="entry name" value="HSP20"/>
    <property type="match status" value="1"/>
</dbReference>
<evidence type="ECO:0000256" key="2">
    <source>
        <dbReference type="PROSITE-ProRule" id="PRU00285"/>
    </source>
</evidence>
<dbReference type="PANTHER" id="PTHR11527">
    <property type="entry name" value="HEAT-SHOCK PROTEIN 20 FAMILY MEMBER"/>
    <property type="match status" value="1"/>
</dbReference>
<reference evidence="6 7" key="1">
    <citation type="journal article" date="2024" name="Front Chem Biol">
        <title>Unveiling the potential of Daldinia eschscholtzii MFLUCC 19-0629 through bioactivity and bioinformatics studies for enhanced sustainable agriculture production.</title>
        <authorList>
            <person name="Brooks S."/>
            <person name="Weaver J.A."/>
            <person name="Klomchit A."/>
            <person name="Alharthi S.A."/>
            <person name="Onlamun T."/>
            <person name="Nurani R."/>
            <person name="Vong T.K."/>
            <person name="Alberti F."/>
            <person name="Greco C."/>
        </authorList>
    </citation>
    <scope>NUCLEOTIDE SEQUENCE [LARGE SCALE GENOMIC DNA]</scope>
    <source>
        <strain evidence="6">MFLUCC 19-0629</strain>
    </source>
</reference>
<evidence type="ECO:0000313" key="6">
    <source>
        <dbReference type="EMBL" id="KAK6954234.1"/>
    </source>
</evidence>
<dbReference type="Proteomes" id="UP001369815">
    <property type="component" value="Unassembled WGS sequence"/>
</dbReference>
<dbReference type="Gene3D" id="2.60.40.790">
    <property type="match status" value="1"/>
</dbReference>
<dbReference type="EMBL" id="JBANMG010000004">
    <property type="protein sequence ID" value="KAK6954234.1"/>
    <property type="molecule type" value="Genomic_DNA"/>
</dbReference>
<feature type="compositionally biased region" description="Basic and acidic residues" evidence="4">
    <location>
        <begin position="121"/>
        <end position="134"/>
    </location>
</feature>
<keyword evidence="7" id="KW-1185">Reference proteome</keyword>
<feature type="compositionally biased region" description="Low complexity" evidence="4">
    <location>
        <begin position="143"/>
        <end position="169"/>
    </location>
</feature>
<evidence type="ECO:0000259" key="5">
    <source>
        <dbReference type="PROSITE" id="PS01031"/>
    </source>
</evidence>
<dbReference type="InterPro" id="IPR008978">
    <property type="entry name" value="HSP20-like_chaperone"/>
</dbReference>
<proteinExistence type="inferred from homology"/>
<feature type="region of interest" description="Disordered" evidence="4">
    <location>
        <begin position="94"/>
        <end position="172"/>
    </location>
</feature>
<organism evidence="6 7">
    <name type="scientific">Daldinia eschscholtzii</name>
    <dbReference type="NCBI Taxonomy" id="292717"/>
    <lineage>
        <taxon>Eukaryota</taxon>
        <taxon>Fungi</taxon>
        <taxon>Dikarya</taxon>
        <taxon>Ascomycota</taxon>
        <taxon>Pezizomycotina</taxon>
        <taxon>Sordariomycetes</taxon>
        <taxon>Xylariomycetidae</taxon>
        <taxon>Xylariales</taxon>
        <taxon>Hypoxylaceae</taxon>
        <taxon>Daldinia</taxon>
    </lineage>
</organism>
<evidence type="ECO:0000256" key="1">
    <source>
        <dbReference type="ARBA" id="ARBA00023016"/>
    </source>
</evidence>
<accession>A0AAX6MP21</accession>
<evidence type="ECO:0000313" key="7">
    <source>
        <dbReference type="Proteomes" id="UP001369815"/>
    </source>
</evidence>
<protein>
    <recommendedName>
        <fullName evidence="5">SHSP domain-containing protein</fullName>
    </recommendedName>
</protein>